<evidence type="ECO:0000313" key="3">
    <source>
        <dbReference type="Proteomes" id="UP000291920"/>
    </source>
</evidence>
<sequence>MAEPVEWRETDGKVRVRSPYSAEFVRLAKQSGGKWDAAGRAWVWDSVNADLAKRAVLDCYGIDVDDGIALHLVTVEVDAGALPEDDGRLLLDGVTLARRYGRDDPVRLASNVVVIEGAFPSYGGSRAHPAVCAGEGTWLRVRDVLPSQLACLRDHYSADDWRLVTPESERVAALRRERAELVARLEKIDAELTELGAEVS</sequence>
<proteinExistence type="predicted"/>
<dbReference type="Proteomes" id="UP000291920">
    <property type="component" value="Unassembled WGS sequence"/>
</dbReference>
<protein>
    <submittedName>
        <fullName evidence="2">Uncharacterized protein</fullName>
    </submittedName>
</protein>
<organism evidence="2 3">
    <name type="scientific">Bifidobacterium pseudolongum subsp. globosum</name>
    <dbReference type="NCBI Taxonomy" id="1690"/>
    <lineage>
        <taxon>Bacteria</taxon>
        <taxon>Bacillati</taxon>
        <taxon>Actinomycetota</taxon>
        <taxon>Actinomycetes</taxon>
        <taxon>Bifidobacteriales</taxon>
        <taxon>Bifidobacteriaceae</taxon>
        <taxon>Bifidobacterium</taxon>
    </lineage>
</organism>
<keyword evidence="1" id="KW-0175">Coiled coil</keyword>
<feature type="coiled-coil region" evidence="1">
    <location>
        <begin position="171"/>
        <end position="198"/>
    </location>
</feature>
<reference evidence="2 3" key="1">
    <citation type="submission" date="2018-12" db="EMBL/GenBank/DDBJ databases">
        <title>Unveiling genomic diversity among members of the Bifidobacterium pseudolongum species, a widely distributed gut commensal of the animal kingdom.</title>
        <authorList>
            <person name="Lugli G.A."/>
            <person name="Duranti S."/>
            <person name="Albert K."/>
            <person name="Mancabelli L."/>
            <person name="Napoli S."/>
            <person name="Viappiani A."/>
            <person name="Anzalone R."/>
            <person name="Longhi G."/>
            <person name="Milani C."/>
            <person name="Turroni F."/>
            <person name="Alessandri G."/>
            <person name="Sela D.A."/>
            <person name="Van Sinderen D."/>
            <person name="Ventura M."/>
        </authorList>
    </citation>
    <scope>NUCLEOTIDE SEQUENCE [LARGE SCALE GENOMIC DNA]</scope>
    <source>
        <strain evidence="2 3">2017B</strain>
    </source>
</reference>
<gene>
    <name evidence="2" type="ORF">PG2017B_0773</name>
</gene>
<name>A0A4V1Y429_9BIFI</name>
<accession>A0A4V1Y429</accession>
<dbReference type="EMBL" id="RYUT01000002">
    <property type="protein sequence ID" value="RYQ30963.1"/>
    <property type="molecule type" value="Genomic_DNA"/>
</dbReference>
<evidence type="ECO:0000313" key="2">
    <source>
        <dbReference type="EMBL" id="RYQ30963.1"/>
    </source>
</evidence>
<evidence type="ECO:0000256" key="1">
    <source>
        <dbReference type="SAM" id="Coils"/>
    </source>
</evidence>
<comment type="caution">
    <text evidence="2">The sequence shown here is derived from an EMBL/GenBank/DDBJ whole genome shotgun (WGS) entry which is preliminary data.</text>
</comment>
<dbReference type="AlphaFoldDB" id="A0A4V1Y429"/>